<dbReference type="Gene3D" id="3.30.565.10">
    <property type="entry name" value="Histidine kinase-like ATPase, C-terminal domain"/>
    <property type="match status" value="1"/>
</dbReference>
<feature type="domain" description="Signal transduction histidine kinase subgroup 3 dimerisation and phosphoacceptor" evidence="11">
    <location>
        <begin position="377"/>
        <end position="441"/>
    </location>
</feature>
<keyword evidence="9" id="KW-0472">Membrane</keyword>
<evidence type="ECO:0000313" key="12">
    <source>
        <dbReference type="EMBL" id="MBO0951765.1"/>
    </source>
</evidence>
<comment type="catalytic activity">
    <reaction evidence="1">
        <text>ATP + protein L-histidine = ADP + protein N-phospho-L-histidine.</text>
        <dbReference type="EC" id="2.7.13.3"/>
    </reaction>
</comment>
<dbReference type="Pfam" id="PF07730">
    <property type="entry name" value="HisKA_3"/>
    <property type="match status" value="1"/>
</dbReference>
<keyword evidence="13" id="KW-1185">Reference proteome</keyword>
<dbReference type="Gene3D" id="1.20.5.1930">
    <property type="match status" value="1"/>
</dbReference>
<keyword evidence="7" id="KW-0067">ATP-binding</keyword>
<evidence type="ECO:0000256" key="2">
    <source>
        <dbReference type="ARBA" id="ARBA00012438"/>
    </source>
</evidence>
<protein>
    <recommendedName>
        <fullName evidence="2">histidine kinase</fullName>
        <ecNumber evidence="2">2.7.13.3</ecNumber>
    </recommendedName>
</protein>
<dbReference type="InterPro" id="IPR011990">
    <property type="entry name" value="TPR-like_helical_dom_sf"/>
</dbReference>
<dbReference type="Gene3D" id="1.25.40.10">
    <property type="entry name" value="Tetratricopeptide repeat domain"/>
    <property type="match status" value="1"/>
</dbReference>
<dbReference type="SMART" id="SM00028">
    <property type="entry name" value="TPR"/>
    <property type="match status" value="4"/>
</dbReference>
<dbReference type="Pfam" id="PF02518">
    <property type="entry name" value="HATPase_c"/>
    <property type="match status" value="1"/>
</dbReference>
<reference evidence="12 13" key="1">
    <citation type="submission" date="2021-03" db="EMBL/GenBank/DDBJ databases">
        <title>Fibrella sp. HMF5405 genome sequencing and assembly.</title>
        <authorList>
            <person name="Kang H."/>
            <person name="Kim H."/>
            <person name="Bae S."/>
            <person name="Joh K."/>
        </authorList>
    </citation>
    <scope>NUCLEOTIDE SEQUENCE [LARGE SCALE GENOMIC DNA]</scope>
    <source>
        <strain evidence="12 13">HMF5405</strain>
    </source>
</reference>
<keyword evidence="9" id="KW-1133">Transmembrane helix</keyword>
<dbReference type="InterPro" id="IPR003594">
    <property type="entry name" value="HATPase_dom"/>
</dbReference>
<evidence type="ECO:0000256" key="6">
    <source>
        <dbReference type="ARBA" id="ARBA00022777"/>
    </source>
</evidence>
<evidence type="ECO:0000256" key="4">
    <source>
        <dbReference type="ARBA" id="ARBA00022679"/>
    </source>
</evidence>
<evidence type="ECO:0000256" key="1">
    <source>
        <dbReference type="ARBA" id="ARBA00000085"/>
    </source>
</evidence>
<keyword evidence="5" id="KW-0547">Nucleotide-binding</keyword>
<evidence type="ECO:0000256" key="5">
    <source>
        <dbReference type="ARBA" id="ARBA00022741"/>
    </source>
</evidence>
<dbReference type="PANTHER" id="PTHR24421">
    <property type="entry name" value="NITRATE/NITRITE SENSOR PROTEIN NARX-RELATED"/>
    <property type="match status" value="1"/>
</dbReference>
<dbReference type="InterPro" id="IPR011712">
    <property type="entry name" value="Sig_transdc_His_kin_sub3_dim/P"/>
</dbReference>
<dbReference type="InterPro" id="IPR050482">
    <property type="entry name" value="Sensor_HK_TwoCompSys"/>
</dbReference>
<dbReference type="EMBL" id="JAFMYW010000008">
    <property type="protein sequence ID" value="MBO0951765.1"/>
    <property type="molecule type" value="Genomic_DNA"/>
</dbReference>
<proteinExistence type="predicted"/>
<evidence type="ECO:0000259" key="10">
    <source>
        <dbReference type="Pfam" id="PF02518"/>
    </source>
</evidence>
<name>A0ABS3JP47_9BACT</name>
<organism evidence="12 13">
    <name type="scientific">Fibrella forsythiae</name>
    <dbReference type="NCBI Taxonomy" id="2817061"/>
    <lineage>
        <taxon>Bacteria</taxon>
        <taxon>Pseudomonadati</taxon>
        <taxon>Bacteroidota</taxon>
        <taxon>Cytophagia</taxon>
        <taxon>Cytophagales</taxon>
        <taxon>Spirosomataceae</taxon>
        <taxon>Fibrella</taxon>
    </lineage>
</organism>
<dbReference type="EC" id="2.7.13.3" evidence="2"/>
<evidence type="ECO:0000256" key="9">
    <source>
        <dbReference type="SAM" id="Phobius"/>
    </source>
</evidence>
<evidence type="ECO:0000313" key="13">
    <source>
        <dbReference type="Proteomes" id="UP000664628"/>
    </source>
</evidence>
<keyword evidence="3" id="KW-0597">Phosphoprotein</keyword>
<evidence type="ECO:0000256" key="3">
    <source>
        <dbReference type="ARBA" id="ARBA00022553"/>
    </source>
</evidence>
<keyword evidence="9" id="KW-0812">Transmembrane</keyword>
<keyword evidence="6 12" id="KW-0418">Kinase</keyword>
<dbReference type="InterPro" id="IPR019734">
    <property type="entry name" value="TPR_rpt"/>
</dbReference>
<dbReference type="CDD" id="cd16917">
    <property type="entry name" value="HATPase_UhpB-NarQ-NarX-like"/>
    <property type="match status" value="1"/>
</dbReference>
<dbReference type="InterPro" id="IPR036890">
    <property type="entry name" value="HATPase_C_sf"/>
</dbReference>
<keyword evidence="8" id="KW-0902">Two-component regulatory system</keyword>
<comment type="caution">
    <text evidence="12">The sequence shown here is derived from an EMBL/GenBank/DDBJ whole genome shotgun (WGS) entry which is preliminary data.</text>
</comment>
<keyword evidence="4" id="KW-0808">Transferase</keyword>
<evidence type="ECO:0000256" key="7">
    <source>
        <dbReference type="ARBA" id="ARBA00022840"/>
    </source>
</evidence>
<sequence>MNLEILPLIPKTATYKNVRFQTNNNLGSLYRLSKDYANALWHLSQARDAIIRDTLTRSAKVYSQLIDLEQNIGAIYNQQDKFAESEHHYLLAESMLAYSTSAVEHAYVYDDLAELYVKFERYNQALTYAKKAEAIWNRLRPVGESKGWGTLAVVYAGLGQHELAYQYAHYVLQLPKPTTFTLEQAYKALYQLFDQKQDWKNAAYYHKKYIVIRDSIALNQRTLELTAIQKQAEFETIALQNRQTQQLQAQRLLTIEQQAELIQLKANVQTDALIKKAQLSEQQRRFDNERATARLTKQQVAQKIQQQAYEQHVLEQKNQTQTRLIYYLFSSLILLVGIVALLLYLTYLRKRKVEAELRLSHERKEANARIIQTQETERQRIAADLHDDLGGTLATLRRRLADIRQQTTDANTKRAFDDAEPLIQKSSDDLRRISHNLMPPEFVRIGLRHAVEQLVRQQPPHPTRFTFIMSGIEQKLPVDLELNTYRIVSELIQNINKHAHAHRAAIQLLYHDDHLTITVEDDGLGNRAVVNAEQSTGIGLKNSSLRAEYIGAKLWHDLSEAGTLVVLDVPYPSPLYAARTSLPNSLN</sequence>
<evidence type="ECO:0000256" key="8">
    <source>
        <dbReference type="ARBA" id="ARBA00023012"/>
    </source>
</evidence>
<gene>
    <name evidence="12" type="ORF">J2I46_24495</name>
</gene>
<accession>A0ABS3JP47</accession>
<dbReference type="PANTHER" id="PTHR24421:SF10">
    <property type="entry name" value="NITRATE_NITRITE SENSOR PROTEIN NARQ"/>
    <property type="match status" value="1"/>
</dbReference>
<dbReference type="GO" id="GO:0016301">
    <property type="term" value="F:kinase activity"/>
    <property type="evidence" value="ECO:0007669"/>
    <property type="project" value="UniProtKB-KW"/>
</dbReference>
<dbReference type="SUPFAM" id="SSF48452">
    <property type="entry name" value="TPR-like"/>
    <property type="match status" value="1"/>
</dbReference>
<feature type="domain" description="Histidine kinase/HSP90-like ATPase" evidence="10">
    <location>
        <begin position="484"/>
        <end position="571"/>
    </location>
</feature>
<evidence type="ECO:0000259" key="11">
    <source>
        <dbReference type="Pfam" id="PF07730"/>
    </source>
</evidence>
<dbReference type="SUPFAM" id="SSF55874">
    <property type="entry name" value="ATPase domain of HSP90 chaperone/DNA topoisomerase II/histidine kinase"/>
    <property type="match status" value="1"/>
</dbReference>
<dbReference type="Proteomes" id="UP000664628">
    <property type="component" value="Unassembled WGS sequence"/>
</dbReference>
<feature type="transmembrane region" description="Helical" evidence="9">
    <location>
        <begin position="324"/>
        <end position="348"/>
    </location>
</feature>